<dbReference type="AlphaFoldDB" id="A0A2R5EY57"/>
<evidence type="ECO:0000256" key="4">
    <source>
        <dbReference type="ARBA" id="ARBA00022692"/>
    </source>
</evidence>
<keyword evidence="6 7" id="KW-0472">Membrane</keyword>
<comment type="similarity">
    <text evidence="7">Belongs to the binding-protein-dependent transport system permease family.</text>
</comment>
<evidence type="ECO:0000256" key="3">
    <source>
        <dbReference type="ARBA" id="ARBA00022475"/>
    </source>
</evidence>
<keyword evidence="3" id="KW-1003">Cell membrane</keyword>
<evidence type="ECO:0000256" key="7">
    <source>
        <dbReference type="RuleBase" id="RU363032"/>
    </source>
</evidence>
<gene>
    <name evidence="9" type="ORF">PAT3040_06441</name>
</gene>
<dbReference type="InterPro" id="IPR035906">
    <property type="entry name" value="MetI-like_sf"/>
</dbReference>
<comment type="subcellular location">
    <subcellularLocation>
        <location evidence="1 7">Cell membrane</location>
        <topology evidence="1 7">Multi-pass membrane protein</topology>
    </subcellularLocation>
</comment>
<reference evidence="9 10" key="1">
    <citation type="submission" date="2017-08" db="EMBL/GenBank/DDBJ databases">
        <title>Substantial Increase in Enzyme Production by Combined Drug-Resistance Mutations in Paenibacillus agaridevorans.</title>
        <authorList>
            <person name="Tanaka Y."/>
            <person name="Funane K."/>
            <person name="Hosaka T."/>
            <person name="Shiwa Y."/>
            <person name="Fujita N."/>
            <person name="Miyazaki T."/>
            <person name="Yoshikawa H."/>
            <person name="Murakami K."/>
            <person name="Kasahara K."/>
            <person name="Inaoka T."/>
            <person name="Hiraga Y."/>
            <person name="Ochi K."/>
        </authorList>
    </citation>
    <scope>NUCLEOTIDE SEQUENCE [LARGE SCALE GENOMIC DNA]</scope>
    <source>
        <strain evidence="9 10">T-3040</strain>
    </source>
</reference>
<evidence type="ECO:0000256" key="5">
    <source>
        <dbReference type="ARBA" id="ARBA00022989"/>
    </source>
</evidence>
<dbReference type="Gene3D" id="1.10.3720.10">
    <property type="entry name" value="MetI-like"/>
    <property type="match status" value="1"/>
</dbReference>
<organism evidence="9 10">
    <name type="scientific">Paenibacillus agaridevorans</name>
    <dbReference type="NCBI Taxonomy" id="171404"/>
    <lineage>
        <taxon>Bacteria</taxon>
        <taxon>Bacillati</taxon>
        <taxon>Bacillota</taxon>
        <taxon>Bacilli</taxon>
        <taxon>Bacillales</taxon>
        <taxon>Paenibacillaceae</taxon>
        <taxon>Paenibacillus</taxon>
    </lineage>
</organism>
<sequence length="263" mass="29383">MAFQKFTVFKGWFDAPWVGLANFKYVISMPRFGQVMFNTVYISVLKIIFSLLVPIIVALLLNEMRSRKMKRVLQTAMYLPHFLSWIILGGIILDILSLEGVVNSIISAFGGQPIGFLSSNTLFPGVLITTEVWKSFGFNTIIYMAALTSINPDLYEAAEIDGASRWRQIWHVTLPGIRPTIILLATLSLGNVLNAGFEQVFILLNPLVMDSGDILDTLVYRLAFNQAQYSVATAVGLFKSIVSGVLIAVSYYLAYKLADYRIF</sequence>
<dbReference type="GO" id="GO:0005886">
    <property type="term" value="C:plasma membrane"/>
    <property type="evidence" value="ECO:0007669"/>
    <property type="project" value="UniProtKB-SubCell"/>
</dbReference>
<keyword evidence="2 7" id="KW-0813">Transport</keyword>
<feature type="transmembrane region" description="Helical" evidence="7">
    <location>
        <begin position="229"/>
        <end position="254"/>
    </location>
</feature>
<dbReference type="Pfam" id="PF00528">
    <property type="entry name" value="BPD_transp_1"/>
    <property type="match status" value="1"/>
</dbReference>
<comment type="caution">
    <text evidence="9">The sequence shown here is derived from an EMBL/GenBank/DDBJ whole genome shotgun (WGS) entry which is preliminary data.</text>
</comment>
<feature type="transmembrane region" description="Helical" evidence="7">
    <location>
        <begin position="82"/>
        <end position="109"/>
    </location>
</feature>
<evidence type="ECO:0000256" key="6">
    <source>
        <dbReference type="ARBA" id="ARBA00023136"/>
    </source>
</evidence>
<accession>A0A2R5EY57</accession>
<protein>
    <submittedName>
        <fullName evidence="9">Protein lplB</fullName>
    </submittedName>
</protein>
<keyword evidence="10" id="KW-1185">Reference proteome</keyword>
<feature type="domain" description="ABC transmembrane type-1" evidence="8">
    <location>
        <begin position="36"/>
        <end position="250"/>
    </location>
</feature>
<dbReference type="PROSITE" id="PS50928">
    <property type="entry name" value="ABC_TM1"/>
    <property type="match status" value="1"/>
</dbReference>
<keyword evidence="5 7" id="KW-1133">Transmembrane helix</keyword>
<dbReference type="PANTHER" id="PTHR30193:SF44">
    <property type="entry name" value="LACTOSE TRANSPORT SYSTEM PERMEASE PROTEIN LACF"/>
    <property type="match status" value="1"/>
</dbReference>
<keyword evidence="4 7" id="KW-0812">Transmembrane</keyword>
<evidence type="ECO:0000256" key="2">
    <source>
        <dbReference type="ARBA" id="ARBA00022448"/>
    </source>
</evidence>
<evidence type="ECO:0000313" key="9">
    <source>
        <dbReference type="EMBL" id="GBG11610.1"/>
    </source>
</evidence>
<dbReference type="InterPro" id="IPR051393">
    <property type="entry name" value="ABC_transporter_permease"/>
</dbReference>
<dbReference type="Proteomes" id="UP000245202">
    <property type="component" value="Unassembled WGS sequence"/>
</dbReference>
<proteinExistence type="inferred from homology"/>
<dbReference type="CDD" id="cd06261">
    <property type="entry name" value="TM_PBP2"/>
    <property type="match status" value="1"/>
</dbReference>
<evidence type="ECO:0000256" key="1">
    <source>
        <dbReference type="ARBA" id="ARBA00004651"/>
    </source>
</evidence>
<dbReference type="EMBL" id="BDQX01000423">
    <property type="protein sequence ID" value="GBG11610.1"/>
    <property type="molecule type" value="Genomic_DNA"/>
</dbReference>
<name>A0A2R5EY57_9BACL</name>
<dbReference type="InterPro" id="IPR000515">
    <property type="entry name" value="MetI-like"/>
</dbReference>
<dbReference type="GO" id="GO:0055085">
    <property type="term" value="P:transmembrane transport"/>
    <property type="evidence" value="ECO:0007669"/>
    <property type="project" value="InterPro"/>
</dbReference>
<feature type="transmembrane region" description="Helical" evidence="7">
    <location>
        <begin position="40"/>
        <end position="61"/>
    </location>
</feature>
<evidence type="ECO:0000313" key="10">
    <source>
        <dbReference type="Proteomes" id="UP000245202"/>
    </source>
</evidence>
<dbReference type="SUPFAM" id="SSF161098">
    <property type="entry name" value="MetI-like"/>
    <property type="match status" value="1"/>
</dbReference>
<dbReference type="PANTHER" id="PTHR30193">
    <property type="entry name" value="ABC TRANSPORTER PERMEASE PROTEIN"/>
    <property type="match status" value="1"/>
</dbReference>
<evidence type="ECO:0000259" key="8">
    <source>
        <dbReference type="PROSITE" id="PS50928"/>
    </source>
</evidence>